<proteinExistence type="predicted"/>
<feature type="non-terminal residue" evidence="1">
    <location>
        <position position="177"/>
    </location>
</feature>
<reference evidence="1" key="1">
    <citation type="journal article" date="2014" name="Front. Microbiol.">
        <title>High frequency of phylogenetically diverse reductive dehalogenase-homologous genes in deep subseafloor sedimentary metagenomes.</title>
        <authorList>
            <person name="Kawai M."/>
            <person name="Futagami T."/>
            <person name="Toyoda A."/>
            <person name="Takaki Y."/>
            <person name="Nishi S."/>
            <person name="Hori S."/>
            <person name="Arai W."/>
            <person name="Tsubouchi T."/>
            <person name="Morono Y."/>
            <person name="Uchiyama I."/>
            <person name="Ito T."/>
            <person name="Fujiyama A."/>
            <person name="Inagaki F."/>
            <person name="Takami H."/>
        </authorList>
    </citation>
    <scope>NUCLEOTIDE SEQUENCE</scope>
    <source>
        <strain evidence="1">Expedition CK06-06</strain>
    </source>
</reference>
<sequence length="177" mass="19225">MVDLLNLPGGVIEESKKGLDDLSETSGYVLESATANVNDWPDRFIKDTKECFLRPDNLTALLLAGGASAVMHNSGADKKLDENFDDHHVFRGFTDESLNVIGHPWTQFGMATLWYAVSAKNQDELNKARAQTMIEALSVTGVVTMGLKAIRNNDSPNGKNWAWPSGHAASSFTVASV</sequence>
<organism evidence="1">
    <name type="scientific">marine sediment metagenome</name>
    <dbReference type="NCBI Taxonomy" id="412755"/>
    <lineage>
        <taxon>unclassified sequences</taxon>
        <taxon>metagenomes</taxon>
        <taxon>ecological metagenomes</taxon>
    </lineage>
</organism>
<dbReference type="InterPro" id="IPR036938">
    <property type="entry name" value="PAP2/HPO_sf"/>
</dbReference>
<accession>X0WJT1</accession>
<evidence type="ECO:0000313" key="1">
    <source>
        <dbReference type="EMBL" id="GAG24773.1"/>
    </source>
</evidence>
<dbReference type="EMBL" id="BARS01037303">
    <property type="protein sequence ID" value="GAG24773.1"/>
    <property type="molecule type" value="Genomic_DNA"/>
</dbReference>
<protein>
    <recommendedName>
        <fullName evidence="2">Phosphatidic acid phosphatase type 2/haloperoxidase domain-containing protein</fullName>
    </recommendedName>
</protein>
<gene>
    <name evidence="1" type="ORF">S01H1_57208</name>
</gene>
<name>X0WJT1_9ZZZZ</name>
<dbReference type="AlphaFoldDB" id="X0WJT1"/>
<evidence type="ECO:0008006" key="2">
    <source>
        <dbReference type="Google" id="ProtNLM"/>
    </source>
</evidence>
<comment type="caution">
    <text evidence="1">The sequence shown here is derived from an EMBL/GenBank/DDBJ whole genome shotgun (WGS) entry which is preliminary data.</text>
</comment>
<dbReference type="SUPFAM" id="SSF48317">
    <property type="entry name" value="Acid phosphatase/Vanadium-dependent haloperoxidase"/>
    <property type="match status" value="1"/>
</dbReference>